<dbReference type="AlphaFoldDB" id="A0A7X2S4V9"/>
<comment type="caution">
    <text evidence="2">The sequence shown here is derived from an EMBL/GenBank/DDBJ whole genome shotgun (WGS) entry which is preliminary data.</text>
</comment>
<dbReference type="Pfam" id="PF01593">
    <property type="entry name" value="Amino_oxidase"/>
    <property type="match status" value="1"/>
</dbReference>
<dbReference type="RefSeq" id="WP_155112102.1">
    <property type="nucleotide sequence ID" value="NZ_WMIB01000007.1"/>
</dbReference>
<reference evidence="2 3" key="1">
    <citation type="journal article" date="2017" name="Int. J. Syst. Evol. Microbiol.">
        <title>Bacillus mangrovi sp. nov., isolated from a sediment sample from a mangrove forest.</title>
        <authorList>
            <person name="Gupta V."/>
            <person name="Singh P.K."/>
            <person name="Korpole S."/>
            <person name="Tanuku N.R.S."/>
            <person name="Pinnaka A.K."/>
        </authorList>
    </citation>
    <scope>NUCLEOTIDE SEQUENCE [LARGE SCALE GENOMIC DNA]</scope>
    <source>
        <strain evidence="2 3">KCTC 33872</strain>
    </source>
</reference>
<dbReference type="Gene3D" id="3.50.50.60">
    <property type="entry name" value="FAD/NAD(P)-binding domain"/>
    <property type="match status" value="2"/>
</dbReference>
<gene>
    <name evidence="2" type="ORF">GKZ89_09160</name>
</gene>
<evidence type="ECO:0000313" key="2">
    <source>
        <dbReference type="EMBL" id="MTH53570.1"/>
    </source>
</evidence>
<dbReference type="EMBL" id="WMIB01000007">
    <property type="protein sequence ID" value="MTH53570.1"/>
    <property type="molecule type" value="Genomic_DNA"/>
</dbReference>
<protein>
    <submittedName>
        <fullName evidence="2">FAD-dependent oxidoreductase</fullName>
    </submittedName>
</protein>
<sequence length="502" mass="54884">MHSDVLIAGGGIGGLTAAVFLAERGLSVTVAEASNEWGGCAGKFRRGPYLFPAGATLGMGFEEGGIHELLLSKLGLSFPYAEPLDTVMGVHLPKGFLEFKTDRSAHLEGTAAAFPEAAENAEKIRAFYADVWKIGEEVKKMLGSLPVLPISNISDAFDLMKSLKPGTLSLLPSFTKTVGDLLRKHGLSADHPFTHFLDAQLIDSMQTGTEDCSAIMGAYALTIYHEGAFYVKGGLNQLAEKLAEAAGAFGAQLKKRTWIQSVSQDAGGMFQAVDQKGREWTANHFVSTLPLPNMFALLDDRLKRKIGSRYSKKSQIAQWGTMTLYLAIKEEVLPSHAPLFQQVLTDGHGSMAEGAHIFLSLSHAEDRLRAPEGYRTLNISTHTDLRLWDTKEKYDSYKQELREKMLAGVRQAIPRIEEGIVHEEIGAPKAWERFTKRSGGMVGGLPQTKEHALLRSLSHRTDVKNLWLCGDSIFPGAGTAGVSVSGYHVYRSIMKKMGRSYL</sequence>
<proteinExistence type="predicted"/>
<keyword evidence="3" id="KW-1185">Reference proteome</keyword>
<dbReference type="Proteomes" id="UP000434639">
    <property type="component" value="Unassembled WGS sequence"/>
</dbReference>
<accession>A0A7X2S4V9</accession>
<dbReference type="OrthoDB" id="9789960at2"/>
<organism evidence="2 3">
    <name type="scientific">Metabacillus mangrovi</name>
    <dbReference type="NCBI Taxonomy" id="1491830"/>
    <lineage>
        <taxon>Bacteria</taxon>
        <taxon>Bacillati</taxon>
        <taxon>Bacillota</taxon>
        <taxon>Bacilli</taxon>
        <taxon>Bacillales</taxon>
        <taxon>Bacillaceae</taxon>
        <taxon>Metabacillus</taxon>
    </lineage>
</organism>
<dbReference type="GO" id="GO:0016116">
    <property type="term" value="P:carotenoid metabolic process"/>
    <property type="evidence" value="ECO:0007669"/>
    <property type="project" value="InterPro"/>
</dbReference>
<dbReference type="InterPro" id="IPR045892">
    <property type="entry name" value="CrtISO-like"/>
</dbReference>
<name>A0A7X2S4V9_9BACI</name>
<dbReference type="InterPro" id="IPR002937">
    <property type="entry name" value="Amino_oxidase"/>
</dbReference>
<dbReference type="PANTHER" id="PTHR46313">
    <property type="match status" value="1"/>
</dbReference>
<dbReference type="GO" id="GO:0016491">
    <property type="term" value="F:oxidoreductase activity"/>
    <property type="evidence" value="ECO:0007669"/>
    <property type="project" value="InterPro"/>
</dbReference>
<dbReference type="PANTHER" id="PTHR46313:SF3">
    <property type="entry name" value="PROLYCOPENE ISOMERASE, CHLOROPLASTIC"/>
    <property type="match status" value="1"/>
</dbReference>
<evidence type="ECO:0000313" key="3">
    <source>
        <dbReference type="Proteomes" id="UP000434639"/>
    </source>
</evidence>
<feature type="domain" description="Amine oxidase" evidence="1">
    <location>
        <begin position="12"/>
        <end position="487"/>
    </location>
</feature>
<dbReference type="SUPFAM" id="SSF51905">
    <property type="entry name" value="FAD/NAD(P)-binding domain"/>
    <property type="match status" value="1"/>
</dbReference>
<dbReference type="InterPro" id="IPR036188">
    <property type="entry name" value="FAD/NAD-bd_sf"/>
</dbReference>
<evidence type="ECO:0000259" key="1">
    <source>
        <dbReference type="Pfam" id="PF01593"/>
    </source>
</evidence>